<dbReference type="SUPFAM" id="SSF53098">
    <property type="entry name" value="Ribonuclease H-like"/>
    <property type="match status" value="1"/>
</dbReference>
<feature type="domain" description="Integrase catalytic" evidence="1">
    <location>
        <begin position="196"/>
        <end position="300"/>
    </location>
</feature>
<dbReference type="InterPro" id="IPR012337">
    <property type="entry name" value="RNaseH-like_sf"/>
</dbReference>
<dbReference type="EMBL" id="JACGWJ010000008">
    <property type="protein sequence ID" value="KAL0404529.1"/>
    <property type="molecule type" value="Genomic_DNA"/>
</dbReference>
<organism evidence="2">
    <name type="scientific">Sesamum radiatum</name>
    <name type="common">Black benniseed</name>
    <dbReference type="NCBI Taxonomy" id="300843"/>
    <lineage>
        <taxon>Eukaryota</taxon>
        <taxon>Viridiplantae</taxon>
        <taxon>Streptophyta</taxon>
        <taxon>Embryophyta</taxon>
        <taxon>Tracheophyta</taxon>
        <taxon>Spermatophyta</taxon>
        <taxon>Magnoliopsida</taxon>
        <taxon>eudicotyledons</taxon>
        <taxon>Gunneridae</taxon>
        <taxon>Pentapetalae</taxon>
        <taxon>asterids</taxon>
        <taxon>lamiids</taxon>
        <taxon>Lamiales</taxon>
        <taxon>Pedaliaceae</taxon>
        <taxon>Sesamum</taxon>
    </lineage>
</organism>
<sequence>MILRIERQRQVHLGESLEGAVLFAEAAAKKRKDLQRGQNYRKKEMVDKRGLKCELVKTGHDKSTCFKLHGVPEWYKELNEQKKKNVGGTNRVNAMQGPEPKLQKEMQREDKPSVNDVVMELMKMLKKLPADPIQASCSEDFADSDTLLWHKRLGHPSLKVLEHIPTVKNAVKNAKSCTMCPLAKQHRLPFPYSASSSSKPFDLIHVDIWGPYHKPTLSNCHYFLTVVDDYNRATWTYLMRHKSQTPTLLKTFLKYAQNQFNSYVKNIRTDNGSEFFGRDCQSLFTSLGIFQQKSCPYTPQ</sequence>
<dbReference type="Pfam" id="PF13976">
    <property type="entry name" value="gag_pre-integrs"/>
    <property type="match status" value="1"/>
</dbReference>
<dbReference type="PANTHER" id="PTHR42648:SF31">
    <property type="entry name" value="RNA-DIRECTED DNA POLYMERASE"/>
    <property type="match status" value="1"/>
</dbReference>
<dbReference type="Pfam" id="PF00665">
    <property type="entry name" value="rve"/>
    <property type="match status" value="1"/>
</dbReference>
<dbReference type="GO" id="GO:0003676">
    <property type="term" value="F:nucleic acid binding"/>
    <property type="evidence" value="ECO:0007669"/>
    <property type="project" value="InterPro"/>
</dbReference>
<evidence type="ECO:0000259" key="1">
    <source>
        <dbReference type="PROSITE" id="PS50994"/>
    </source>
</evidence>
<dbReference type="InterPro" id="IPR039537">
    <property type="entry name" value="Retrotran_Ty1/copia-like"/>
</dbReference>
<evidence type="ECO:0000313" key="2">
    <source>
        <dbReference type="EMBL" id="KAL0404529.1"/>
    </source>
</evidence>
<dbReference type="AlphaFoldDB" id="A0AAW2TIT9"/>
<dbReference type="InterPro" id="IPR001584">
    <property type="entry name" value="Integrase_cat-core"/>
</dbReference>
<comment type="caution">
    <text evidence="2">The sequence shown here is derived from an EMBL/GenBank/DDBJ whole genome shotgun (WGS) entry which is preliminary data.</text>
</comment>
<dbReference type="PANTHER" id="PTHR42648">
    <property type="entry name" value="TRANSPOSASE, PUTATIVE-RELATED"/>
    <property type="match status" value="1"/>
</dbReference>
<gene>
    <name evidence="2" type="ORF">Sradi_2093700</name>
</gene>
<dbReference type="Gene3D" id="3.30.420.10">
    <property type="entry name" value="Ribonuclease H-like superfamily/Ribonuclease H"/>
    <property type="match status" value="1"/>
</dbReference>
<dbReference type="InterPro" id="IPR036397">
    <property type="entry name" value="RNaseH_sf"/>
</dbReference>
<dbReference type="GO" id="GO:0015074">
    <property type="term" value="P:DNA integration"/>
    <property type="evidence" value="ECO:0007669"/>
    <property type="project" value="InterPro"/>
</dbReference>
<name>A0AAW2TIT9_SESRA</name>
<dbReference type="InterPro" id="IPR025724">
    <property type="entry name" value="GAG-pre-integrase_dom"/>
</dbReference>
<protein>
    <recommendedName>
        <fullName evidence="1">Integrase catalytic domain-containing protein</fullName>
    </recommendedName>
</protein>
<accession>A0AAW2TIT9</accession>
<reference evidence="2" key="2">
    <citation type="journal article" date="2024" name="Plant">
        <title>Genomic evolution and insights into agronomic trait innovations of Sesamum species.</title>
        <authorList>
            <person name="Miao H."/>
            <person name="Wang L."/>
            <person name="Qu L."/>
            <person name="Liu H."/>
            <person name="Sun Y."/>
            <person name="Le M."/>
            <person name="Wang Q."/>
            <person name="Wei S."/>
            <person name="Zheng Y."/>
            <person name="Lin W."/>
            <person name="Duan Y."/>
            <person name="Cao H."/>
            <person name="Xiong S."/>
            <person name="Wang X."/>
            <person name="Wei L."/>
            <person name="Li C."/>
            <person name="Ma Q."/>
            <person name="Ju M."/>
            <person name="Zhao R."/>
            <person name="Li G."/>
            <person name="Mu C."/>
            <person name="Tian Q."/>
            <person name="Mei H."/>
            <person name="Zhang T."/>
            <person name="Gao T."/>
            <person name="Zhang H."/>
        </authorList>
    </citation>
    <scope>NUCLEOTIDE SEQUENCE</scope>
    <source>
        <strain evidence="2">G02</strain>
    </source>
</reference>
<reference evidence="2" key="1">
    <citation type="submission" date="2020-06" db="EMBL/GenBank/DDBJ databases">
        <authorList>
            <person name="Li T."/>
            <person name="Hu X."/>
            <person name="Zhang T."/>
            <person name="Song X."/>
            <person name="Zhang H."/>
            <person name="Dai N."/>
            <person name="Sheng W."/>
            <person name="Hou X."/>
            <person name="Wei L."/>
        </authorList>
    </citation>
    <scope>NUCLEOTIDE SEQUENCE</scope>
    <source>
        <strain evidence="2">G02</strain>
        <tissue evidence="2">Leaf</tissue>
    </source>
</reference>
<proteinExistence type="predicted"/>
<dbReference type="PROSITE" id="PS50994">
    <property type="entry name" value="INTEGRASE"/>
    <property type="match status" value="1"/>
</dbReference>